<protein>
    <submittedName>
        <fullName evidence="2">Uncharacterized protein</fullName>
    </submittedName>
</protein>
<accession>A0A238C069</accession>
<dbReference type="AlphaFoldDB" id="A0A238C069"/>
<evidence type="ECO:0000313" key="2">
    <source>
        <dbReference type="EMBL" id="OZC10318.1"/>
    </source>
</evidence>
<dbReference type="Proteomes" id="UP000242913">
    <property type="component" value="Unassembled WGS sequence"/>
</dbReference>
<name>A0A238C069_9BILA</name>
<dbReference type="OrthoDB" id="6415261at2759"/>
<keyword evidence="3" id="KW-1185">Reference proteome</keyword>
<proteinExistence type="predicted"/>
<keyword evidence="1" id="KW-0472">Membrane</keyword>
<gene>
    <name evidence="2" type="ORF">X798_02625</name>
</gene>
<dbReference type="EMBL" id="KZ269987">
    <property type="protein sequence ID" value="OZC10318.1"/>
    <property type="molecule type" value="Genomic_DNA"/>
</dbReference>
<evidence type="ECO:0000256" key="1">
    <source>
        <dbReference type="SAM" id="Phobius"/>
    </source>
</evidence>
<feature type="transmembrane region" description="Helical" evidence="1">
    <location>
        <begin position="61"/>
        <end position="81"/>
    </location>
</feature>
<reference evidence="2 3" key="1">
    <citation type="submission" date="2015-12" db="EMBL/GenBank/DDBJ databases">
        <title>Draft genome of the nematode, Onchocerca flexuosa.</title>
        <authorList>
            <person name="Mitreva M."/>
        </authorList>
    </citation>
    <scope>NUCLEOTIDE SEQUENCE [LARGE SCALE GENOMIC DNA]</scope>
    <source>
        <strain evidence="2">Red Deer</strain>
    </source>
</reference>
<keyword evidence="1" id="KW-0812">Transmembrane</keyword>
<keyword evidence="1" id="KW-1133">Transmembrane helix</keyword>
<organism evidence="2 3">
    <name type="scientific">Onchocerca flexuosa</name>
    <dbReference type="NCBI Taxonomy" id="387005"/>
    <lineage>
        <taxon>Eukaryota</taxon>
        <taxon>Metazoa</taxon>
        <taxon>Ecdysozoa</taxon>
        <taxon>Nematoda</taxon>
        <taxon>Chromadorea</taxon>
        <taxon>Rhabditida</taxon>
        <taxon>Spirurina</taxon>
        <taxon>Spiruromorpha</taxon>
        <taxon>Filarioidea</taxon>
        <taxon>Onchocercidae</taxon>
        <taxon>Onchocerca</taxon>
    </lineage>
</organism>
<evidence type="ECO:0000313" key="3">
    <source>
        <dbReference type="Proteomes" id="UP000242913"/>
    </source>
</evidence>
<sequence>MEVARILKDHSLISAPVVNKRNVIKVVQQETEEEILKINGVSSEADINAPIYKTIIQRLPWLLFNLLAGTICSIVIGHSPISPVISQCAFRNVEFYLNKVPSVHCICNTFEVEYLVSISACFFVFSYLYDTRLSFVGFQNVALR</sequence>